<reference evidence="1" key="1">
    <citation type="submission" date="2023-04" db="EMBL/GenBank/DDBJ databases">
        <title>A chromosome-level genome assembly of the parasitoid wasp Eretmocerus hayati.</title>
        <authorList>
            <person name="Zhong Y."/>
            <person name="Liu S."/>
            <person name="Liu Y."/>
        </authorList>
    </citation>
    <scope>NUCLEOTIDE SEQUENCE</scope>
    <source>
        <strain evidence="1">ZJU_SS_LIU_2023</strain>
    </source>
</reference>
<dbReference type="Proteomes" id="UP001239111">
    <property type="component" value="Chromosome 4"/>
</dbReference>
<name>A0ACC2N7V9_9HYME</name>
<sequence>MEWGCLDDMESENKSKFEIERLVGLLMSPRFTLFIKLVPLYYKSFMMCTIASNTQVSDLKHEISHISVSDLVPKAEYELTPVNHGELQKLRTVALSLTQEIDYGLILD</sequence>
<proteinExistence type="predicted"/>
<evidence type="ECO:0000313" key="2">
    <source>
        <dbReference type="Proteomes" id="UP001239111"/>
    </source>
</evidence>
<keyword evidence="2" id="KW-1185">Reference proteome</keyword>
<protein>
    <submittedName>
        <fullName evidence="1">Uncharacterized protein</fullName>
    </submittedName>
</protein>
<dbReference type="EMBL" id="CM056744">
    <property type="protein sequence ID" value="KAJ8665730.1"/>
    <property type="molecule type" value="Genomic_DNA"/>
</dbReference>
<gene>
    <name evidence="1" type="ORF">QAD02_007392</name>
</gene>
<evidence type="ECO:0000313" key="1">
    <source>
        <dbReference type="EMBL" id="KAJ8665730.1"/>
    </source>
</evidence>
<accession>A0ACC2N7V9</accession>
<comment type="caution">
    <text evidence="1">The sequence shown here is derived from an EMBL/GenBank/DDBJ whole genome shotgun (WGS) entry which is preliminary data.</text>
</comment>
<organism evidence="1 2">
    <name type="scientific">Eretmocerus hayati</name>
    <dbReference type="NCBI Taxonomy" id="131215"/>
    <lineage>
        <taxon>Eukaryota</taxon>
        <taxon>Metazoa</taxon>
        <taxon>Ecdysozoa</taxon>
        <taxon>Arthropoda</taxon>
        <taxon>Hexapoda</taxon>
        <taxon>Insecta</taxon>
        <taxon>Pterygota</taxon>
        <taxon>Neoptera</taxon>
        <taxon>Endopterygota</taxon>
        <taxon>Hymenoptera</taxon>
        <taxon>Apocrita</taxon>
        <taxon>Proctotrupomorpha</taxon>
        <taxon>Chalcidoidea</taxon>
        <taxon>Aphelinidae</taxon>
        <taxon>Aphelininae</taxon>
        <taxon>Eretmocerus</taxon>
    </lineage>
</organism>